<dbReference type="RefSeq" id="XP_025570906.1">
    <property type="nucleotide sequence ID" value="XM_025722311.1"/>
</dbReference>
<dbReference type="Proteomes" id="UP000249402">
    <property type="component" value="Unassembled WGS sequence"/>
</dbReference>
<dbReference type="AlphaFoldDB" id="A0A395GNQ1"/>
<accession>A0A395GNQ1</accession>
<keyword evidence="2" id="KW-1185">Reference proteome</keyword>
<sequence length="112" mass="12149">MSLADLKLHGLYVVLHIRNDPPIADHGPTAGVMKSVLLVGLFRIADVPARCETLLDWTLALLRKGTDREKILKCDDLEALVTEIKAWGNSHAMNAAGNLQPRPVAASALCEL</sequence>
<dbReference type="OrthoDB" id="3016366at2759"/>
<evidence type="ECO:0000313" key="1">
    <source>
        <dbReference type="EMBL" id="RAK96578.1"/>
    </source>
</evidence>
<dbReference type="VEuPathDB" id="FungiDB:BO80DRAFT_458883"/>
<name>A0A395GNQ1_9EURO</name>
<evidence type="ECO:0000313" key="2">
    <source>
        <dbReference type="Proteomes" id="UP000249402"/>
    </source>
</evidence>
<gene>
    <name evidence="1" type="ORF">BO80DRAFT_458883</name>
</gene>
<dbReference type="EMBL" id="KZ824473">
    <property type="protein sequence ID" value="RAK96578.1"/>
    <property type="molecule type" value="Genomic_DNA"/>
</dbReference>
<protein>
    <submittedName>
        <fullName evidence="1">Uncharacterized protein</fullName>
    </submittedName>
</protein>
<dbReference type="GeneID" id="37227176"/>
<proteinExistence type="predicted"/>
<organism evidence="1 2">
    <name type="scientific">Aspergillus ibericus CBS 121593</name>
    <dbReference type="NCBI Taxonomy" id="1448316"/>
    <lineage>
        <taxon>Eukaryota</taxon>
        <taxon>Fungi</taxon>
        <taxon>Dikarya</taxon>
        <taxon>Ascomycota</taxon>
        <taxon>Pezizomycotina</taxon>
        <taxon>Eurotiomycetes</taxon>
        <taxon>Eurotiomycetidae</taxon>
        <taxon>Eurotiales</taxon>
        <taxon>Aspergillaceae</taxon>
        <taxon>Aspergillus</taxon>
        <taxon>Aspergillus subgen. Circumdati</taxon>
    </lineage>
</organism>
<reference evidence="1 2" key="1">
    <citation type="submission" date="2018-02" db="EMBL/GenBank/DDBJ databases">
        <title>The genomes of Aspergillus section Nigri reveals drivers in fungal speciation.</title>
        <authorList>
            <consortium name="DOE Joint Genome Institute"/>
            <person name="Vesth T.C."/>
            <person name="Nybo J."/>
            <person name="Theobald S."/>
            <person name="Brandl J."/>
            <person name="Frisvad J.C."/>
            <person name="Nielsen K.F."/>
            <person name="Lyhne E.K."/>
            <person name="Kogle M.E."/>
            <person name="Kuo A."/>
            <person name="Riley R."/>
            <person name="Clum A."/>
            <person name="Nolan M."/>
            <person name="Lipzen A."/>
            <person name="Salamov A."/>
            <person name="Henrissat B."/>
            <person name="Wiebenga A."/>
            <person name="De vries R.P."/>
            <person name="Grigoriev I.V."/>
            <person name="Mortensen U.H."/>
            <person name="Andersen M.R."/>
            <person name="Baker S.E."/>
        </authorList>
    </citation>
    <scope>NUCLEOTIDE SEQUENCE [LARGE SCALE GENOMIC DNA]</scope>
    <source>
        <strain evidence="1 2">CBS 121593</strain>
    </source>
</reference>